<dbReference type="InterPro" id="IPR043763">
    <property type="entry name" value="DUF5709"/>
</dbReference>
<keyword evidence="4" id="KW-1185">Reference proteome</keyword>
<protein>
    <recommendedName>
        <fullName evidence="2">DUF5709 domain-containing protein</fullName>
    </recommendedName>
</protein>
<organism evidence="3 4">
    <name type="scientific">Nakamurella alba</name>
    <dbReference type="NCBI Taxonomy" id="2665158"/>
    <lineage>
        <taxon>Bacteria</taxon>
        <taxon>Bacillati</taxon>
        <taxon>Actinomycetota</taxon>
        <taxon>Actinomycetes</taxon>
        <taxon>Nakamurellales</taxon>
        <taxon>Nakamurellaceae</taxon>
        <taxon>Nakamurella</taxon>
    </lineage>
</organism>
<evidence type="ECO:0000313" key="3">
    <source>
        <dbReference type="EMBL" id="MTD13818.1"/>
    </source>
</evidence>
<proteinExistence type="predicted"/>
<reference evidence="3 4" key="1">
    <citation type="submission" date="2019-11" db="EMBL/GenBank/DDBJ databases">
        <authorList>
            <person name="Jiang L.-Q."/>
        </authorList>
    </citation>
    <scope>NUCLEOTIDE SEQUENCE [LARGE SCALE GENOMIC DNA]</scope>
    <source>
        <strain evidence="3 4">YIM 132087</strain>
    </source>
</reference>
<feature type="domain" description="DUF5709" evidence="2">
    <location>
        <begin position="95"/>
        <end position="142"/>
    </location>
</feature>
<dbReference type="AlphaFoldDB" id="A0A7K1FI96"/>
<feature type="region of interest" description="Disordered" evidence="1">
    <location>
        <begin position="1"/>
        <end position="115"/>
    </location>
</feature>
<comment type="caution">
    <text evidence="3">The sequence shown here is derived from an EMBL/GenBank/DDBJ whole genome shotgun (WGS) entry which is preliminary data.</text>
</comment>
<gene>
    <name evidence="3" type="ORF">GIS00_07670</name>
</gene>
<feature type="compositionally biased region" description="Acidic residues" evidence="1">
    <location>
        <begin position="72"/>
        <end position="81"/>
    </location>
</feature>
<name>A0A7K1FI96_9ACTN</name>
<feature type="compositionally biased region" description="Basic and acidic residues" evidence="1">
    <location>
        <begin position="31"/>
        <end position="41"/>
    </location>
</feature>
<accession>A0A7K1FI96</accession>
<dbReference type="EMBL" id="WLYK01000001">
    <property type="protein sequence ID" value="MTD13818.1"/>
    <property type="molecule type" value="Genomic_DNA"/>
</dbReference>
<sequence>MSEYDDRDIDETDTTPDVSDGVQEQLTEGDTLERTGLKDQLDEGYSPPDRDPHIDVPTQAEEEAGLSLDELLSAEEPDVSADDPRSGLFDEEGEEVGDSRSGRLVSSDLGEYEDTEKELWGEDVGIDGAAASAEEAAVHVIDPEANEI</sequence>
<evidence type="ECO:0000313" key="4">
    <source>
        <dbReference type="Proteomes" id="UP000460221"/>
    </source>
</evidence>
<dbReference type="Proteomes" id="UP000460221">
    <property type="component" value="Unassembled WGS sequence"/>
</dbReference>
<dbReference type="RefSeq" id="WP_154767581.1">
    <property type="nucleotide sequence ID" value="NZ_WLYK01000001.1"/>
</dbReference>
<evidence type="ECO:0000259" key="2">
    <source>
        <dbReference type="Pfam" id="PF18970"/>
    </source>
</evidence>
<evidence type="ECO:0000256" key="1">
    <source>
        <dbReference type="SAM" id="MobiDB-lite"/>
    </source>
</evidence>
<feature type="compositionally biased region" description="Acidic residues" evidence="1">
    <location>
        <begin position="1"/>
        <end position="14"/>
    </location>
</feature>
<dbReference type="Pfam" id="PF18970">
    <property type="entry name" value="DUF5709"/>
    <property type="match status" value="1"/>
</dbReference>